<organism evidence="2 3">
    <name type="scientific">Vibrio ostreicida</name>
    <dbReference type="NCBI Taxonomy" id="526588"/>
    <lineage>
        <taxon>Bacteria</taxon>
        <taxon>Pseudomonadati</taxon>
        <taxon>Pseudomonadota</taxon>
        <taxon>Gammaproteobacteria</taxon>
        <taxon>Vibrionales</taxon>
        <taxon>Vibrionaceae</taxon>
        <taxon>Vibrio</taxon>
    </lineage>
</organism>
<feature type="chain" id="PRO_5046942116" evidence="1">
    <location>
        <begin position="21"/>
        <end position="58"/>
    </location>
</feature>
<evidence type="ECO:0000256" key="1">
    <source>
        <dbReference type="SAM" id="SignalP"/>
    </source>
</evidence>
<accession>A0ABT8BPR4</accession>
<dbReference type="EMBL" id="JAUFQC010000001">
    <property type="protein sequence ID" value="MDN3609137.1"/>
    <property type="molecule type" value="Genomic_DNA"/>
</dbReference>
<keyword evidence="1" id="KW-0732">Signal</keyword>
<feature type="signal peptide" evidence="1">
    <location>
        <begin position="1"/>
        <end position="20"/>
    </location>
</feature>
<keyword evidence="3" id="KW-1185">Reference proteome</keyword>
<sequence>MKRTALCIAMGVMVFAGCSAMPILSKGDGKALVTQPPIQLESQFWLNKIPTLEKISSQ</sequence>
<comment type="caution">
    <text evidence="2">The sequence shown here is derived from an EMBL/GenBank/DDBJ whole genome shotgun (WGS) entry which is preliminary data.</text>
</comment>
<protein>
    <submittedName>
        <fullName evidence="2">Uncharacterized protein</fullName>
    </submittedName>
</protein>
<gene>
    <name evidence="2" type="ORF">QWZ16_05290</name>
</gene>
<dbReference type="PROSITE" id="PS51257">
    <property type="entry name" value="PROKAR_LIPOPROTEIN"/>
    <property type="match status" value="1"/>
</dbReference>
<dbReference type="Proteomes" id="UP001238540">
    <property type="component" value="Unassembled WGS sequence"/>
</dbReference>
<evidence type="ECO:0000313" key="3">
    <source>
        <dbReference type="Proteomes" id="UP001238540"/>
    </source>
</evidence>
<evidence type="ECO:0000313" key="2">
    <source>
        <dbReference type="EMBL" id="MDN3609137.1"/>
    </source>
</evidence>
<proteinExistence type="predicted"/>
<dbReference type="RefSeq" id="WP_170882310.1">
    <property type="nucleotide sequence ID" value="NZ_JABEYA020000002.1"/>
</dbReference>
<reference evidence="3" key="1">
    <citation type="journal article" date="2019" name="Int. J. Syst. Evol. Microbiol.">
        <title>The Global Catalogue of Microorganisms (GCM) 10K type strain sequencing project: providing services to taxonomists for standard genome sequencing and annotation.</title>
        <authorList>
            <consortium name="The Broad Institute Genomics Platform"/>
            <consortium name="The Broad Institute Genome Sequencing Center for Infectious Disease"/>
            <person name="Wu L."/>
            <person name="Ma J."/>
        </authorList>
    </citation>
    <scope>NUCLEOTIDE SEQUENCE [LARGE SCALE GENOMIC DNA]</scope>
    <source>
        <strain evidence="3">CECT 7398</strain>
    </source>
</reference>
<name>A0ABT8BPR4_9VIBR</name>